<accession>A0AAW0MNQ7</accession>
<comment type="caution">
    <text evidence="1">The sequence shown here is derived from an EMBL/GenBank/DDBJ whole genome shotgun (WGS) entry which is preliminary data.</text>
</comment>
<organism evidence="1 2">
    <name type="scientific">Mugilogobius chulae</name>
    <name type="common">yellowstripe goby</name>
    <dbReference type="NCBI Taxonomy" id="88201"/>
    <lineage>
        <taxon>Eukaryota</taxon>
        <taxon>Metazoa</taxon>
        <taxon>Chordata</taxon>
        <taxon>Craniata</taxon>
        <taxon>Vertebrata</taxon>
        <taxon>Euteleostomi</taxon>
        <taxon>Actinopterygii</taxon>
        <taxon>Neopterygii</taxon>
        <taxon>Teleostei</taxon>
        <taxon>Neoteleostei</taxon>
        <taxon>Acanthomorphata</taxon>
        <taxon>Gobiaria</taxon>
        <taxon>Gobiiformes</taxon>
        <taxon>Gobioidei</taxon>
        <taxon>Gobiidae</taxon>
        <taxon>Gobionellinae</taxon>
        <taxon>Mugilogobius</taxon>
    </lineage>
</organism>
<sequence length="149" mass="16437">MESLFEKWNEYKQTFPSTFLCAPDSPEVLLLSRPPGKSRKQKRRGSKAGLQVKRRQALRLGFVGLDLRHGEPARCLRLIPLLGTCSSALSSLSSPAQIIAATIPEPAQYWSGDRWIALPLCALVFTPVCQANWIHVTAGPAFVQSCCTQ</sequence>
<dbReference type="EMBL" id="JBBPFD010000489">
    <property type="protein sequence ID" value="KAK7878732.1"/>
    <property type="molecule type" value="Genomic_DNA"/>
</dbReference>
<reference evidence="2" key="1">
    <citation type="submission" date="2024-04" db="EMBL/GenBank/DDBJ databases">
        <title>Salinicola lusitanus LLJ914,a marine bacterium isolated from the Okinawa Trough.</title>
        <authorList>
            <person name="Li J."/>
        </authorList>
    </citation>
    <scope>NUCLEOTIDE SEQUENCE [LARGE SCALE GENOMIC DNA]</scope>
</reference>
<dbReference type="AlphaFoldDB" id="A0AAW0MNQ7"/>
<evidence type="ECO:0000313" key="2">
    <source>
        <dbReference type="Proteomes" id="UP001460270"/>
    </source>
</evidence>
<name>A0AAW0MNQ7_9GOBI</name>
<gene>
    <name evidence="1" type="ORF">WMY93_030971</name>
</gene>
<proteinExistence type="predicted"/>
<dbReference type="Proteomes" id="UP001460270">
    <property type="component" value="Unassembled WGS sequence"/>
</dbReference>
<protein>
    <submittedName>
        <fullName evidence="1">Uncharacterized protein</fullName>
    </submittedName>
</protein>
<keyword evidence="2" id="KW-1185">Reference proteome</keyword>
<evidence type="ECO:0000313" key="1">
    <source>
        <dbReference type="EMBL" id="KAK7878732.1"/>
    </source>
</evidence>